<dbReference type="GeneTree" id="ENSGT00940000157198"/>
<evidence type="ECO:0000256" key="7">
    <source>
        <dbReference type="ARBA" id="ARBA00023034"/>
    </source>
</evidence>
<dbReference type="PANTHER" id="PTHR10766:SF55">
    <property type="entry name" value="TRANSMEMBRANE 9 SUPERFAMILY MEMBER 4"/>
    <property type="match status" value="1"/>
</dbReference>
<feature type="transmembrane region" description="Helical" evidence="9">
    <location>
        <begin position="524"/>
        <end position="543"/>
    </location>
</feature>
<keyword evidence="5 9" id="KW-0732">Signal</keyword>
<feature type="transmembrane region" description="Helical" evidence="9">
    <location>
        <begin position="232"/>
        <end position="254"/>
    </location>
</feature>
<keyword evidence="7" id="KW-0333">Golgi apparatus</keyword>
<comment type="similarity">
    <text evidence="3 9">Belongs to the nonaspanin (TM9SF) (TC 9.A.2) family.</text>
</comment>
<organism evidence="10 11">
    <name type="scientific">Rattus norvegicus</name>
    <name type="common">Rat</name>
    <dbReference type="NCBI Taxonomy" id="10116"/>
    <lineage>
        <taxon>Eukaryota</taxon>
        <taxon>Metazoa</taxon>
        <taxon>Chordata</taxon>
        <taxon>Craniata</taxon>
        <taxon>Vertebrata</taxon>
        <taxon>Euteleostomi</taxon>
        <taxon>Mammalia</taxon>
        <taxon>Eutheria</taxon>
        <taxon>Euarchontoglires</taxon>
        <taxon>Glires</taxon>
        <taxon>Rodentia</taxon>
        <taxon>Myomorpha</taxon>
        <taxon>Muroidea</taxon>
        <taxon>Muridae</taxon>
        <taxon>Murinae</taxon>
        <taxon>Rattus</taxon>
    </lineage>
</organism>
<feature type="transmembrane region" description="Helical" evidence="9">
    <location>
        <begin position="555"/>
        <end position="584"/>
    </location>
</feature>
<evidence type="ECO:0000256" key="6">
    <source>
        <dbReference type="ARBA" id="ARBA00022989"/>
    </source>
</evidence>
<feature type="transmembrane region" description="Helical" evidence="9">
    <location>
        <begin position="365"/>
        <end position="389"/>
    </location>
</feature>
<protein>
    <recommendedName>
        <fullName evidence="9">Transmembrane 9 superfamily member</fullName>
    </recommendedName>
</protein>
<accession>A0ABK0LX69</accession>
<feature type="signal peptide" evidence="9">
    <location>
        <begin position="1"/>
        <end position="23"/>
    </location>
</feature>
<feature type="transmembrane region" description="Helical" evidence="9">
    <location>
        <begin position="298"/>
        <end position="322"/>
    </location>
</feature>
<reference evidence="10" key="1">
    <citation type="submission" date="2024-01" db="EMBL/GenBank/DDBJ databases">
        <title>GRCr8: a new rat reference genome assembly contstructed from accurate long reads and long range scaffolding.</title>
        <authorList>
            <person name="Doris P.A."/>
            <person name="Kalbfleisch T."/>
            <person name="Li K."/>
            <person name="Howe K."/>
            <person name="Wood J."/>
        </authorList>
    </citation>
    <scope>NUCLEOTIDE SEQUENCE [LARGE SCALE GENOMIC DNA]</scope>
    <source>
        <strain evidence="10">Brown Norway</strain>
    </source>
</reference>
<evidence type="ECO:0000256" key="4">
    <source>
        <dbReference type="ARBA" id="ARBA00022692"/>
    </source>
</evidence>
<proteinExistence type="evidence at protein level"/>
<evidence type="ECO:0000256" key="9">
    <source>
        <dbReference type="RuleBase" id="RU363079"/>
    </source>
</evidence>
<evidence type="ECO:0000313" key="10">
    <source>
        <dbReference type="Ensembl" id="ENSRNOP00000110935.1"/>
    </source>
</evidence>
<keyword evidence="12" id="KW-1267">Proteomics identification</keyword>
<reference evidence="10" key="2">
    <citation type="submission" date="2025-08" db="UniProtKB">
        <authorList>
            <consortium name="Ensembl"/>
        </authorList>
    </citation>
    <scope>IDENTIFICATION</scope>
    <source>
        <strain evidence="10">Brown Norway</strain>
    </source>
</reference>
<dbReference type="RGD" id="1307768">
    <property type="gene designation" value="Tm9sf4"/>
</dbReference>
<keyword evidence="6 9" id="KW-1133">Transmembrane helix</keyword>
<dbReference type="InterPro" id="IPR004240">
    <property type="entry name" value="EMP70"/>
</dbReference>
<keyword evidence="11" id="KW-1185">Reference proteome</keyword>
<dbReference type="Proteomes" id="UP000002494">
    <property type="component" value="Chromosome 3"/>
</dbReference>
<evidence type="ECO:0000313" key="11">
    <source>
        <dbReference type="Proteomes" id="UP000002494"/>
    </source>
</evidence>
<reference evidence="10" key="3">
    <citation type="submission" date="2025-09" db="UniProtKB">
        <authorList>
            <consortium name="Ensembl"/>
        </authorList>
    </citation>
    <scope>IDENTIFICATION</scope>
    <source>
        <strain evidence="10">Brown Norway</strain>
    </source>
</reference>
<feature type="transmembrane region" description="Helical" evidence="9">
    <location>
        <begin position="401"/>
        <end position="424"/>
    </location>
</feature>
<evidence type="ECO:0000256" key="5">
    <source>
        <dbReference type="ARBA" id="ARBA00022729"/>
    </source>
</evidence>
<feature type="chain" id="PRO_5045000557" description="Transmembrane 9 superfamily member" evidence="9">
    <location>
        <begin position="24"/>
        <end position="594"/>
    </location>
</feature>
<dbReference type="Ensembl" id="ENSRNOT00000168660.1">
    <property type="protein sequence ID" value="ENSRNOP00000110935.1"/>
    <property type="gene ID" value="ENSRNOG00000009406.9"/>
</dbReference>
<feature type="transmembrane region" description="Helical" evidence="9">
    <location>
        <begin position="484"/>
        <end position="512"/>
    </location>
</feature>
<evidence type="ECO:0000256" key="1">
    <source>
        <dbReference type="ARBA" id="ARBA00004141"/>
    </source>
</evidence>
<feature type="transmembrane region" description="Helical" evidence="9">
    <location>
        <begin position="328"/>
        <end position="353"/>
    </location>
</feature>
<keyword evidence="8 9" id="KW-0472">Membrane</keyword>
<comment type="subcellular location">
    <subcellularLocation>
        <location evidence="2">Golgi apparatus</location>
    </subcellularLocation>
    <subcellularLocation>
        <location evidence="1">Membrane</location>
        <topology evidence="1">Multi-pass membrane protein</topology>
    </subcellularLocation>
</comment>
<dbReference type="PANTHER" id="PTHR10766">
    <property type="entry name" value="TRANSMEMBRANE 9 SUPERFAMILY PROTEIN"/>
    <property type="match status" value="1"/>
</dbReference>
<dbReference type="Pfam" id="PF02990">
    <property type="entry name" value="EMP70"/>
    <property type="match status" value="1"/>
</dbReference>
<evidence type="ECO:0007829" key="12">
    <source>
        <dbReference type="PeptideAtlas" id="A0ABK0LX69"/>
    </source>
</evidence>
<sequence length="594" mass="69030">MAAAMIWWPRFLLLLCLTCKGSTFYVPGVAPINFHQNDPVEIKAVKLTSSRTQLPYEYYSLPFCQPNKITYKAENLGEVLRGDRIVNTPFQVLMNSEKKCEVLCGQSNKPVILTVEQSRLVAERITEEYYVHLIADNLPVATRLELYSSNRDSDDKKKEKDVQFEHGYRLGFTDVNKIYLHNHLSFILYYHREDTEEDQEHTYRVVRFEESDIKWASRWDTYLTMSDVQIHWFSIINSVVVVFFLSGILSMIIIRTLRKDIANYNKEDDIEDTMEESGWKLVHGDVFRPPQYPMILSSLLGSGIQLFCMILIVIFVAMLGMLSPSSRGALMTTACFLFMFMGVFGGFSAGRLYRTLKGHRWKKGAFCTATLYPGVVFGICFVLNCFIWGKHSSGAVPFPTMVALLCMWFGISLPLVYLGYYFGFRKQPYDNPVRTNQIPRQIPEQRWYMNRFVGILMAGILPFGAMFIELFFIFSAIWENQFYYLFGFLFLVFIILVVSCSQISIVMVYFQLCAEDYRWWWRNFLVSGGSAFYVLVYAIFYFVNKLDIVEFIPSLLYFGYTTLMVLSFWLLTGTIGFYAAYMFVRKIYAAVKID</sequence>
<evidence type="ECO:0000256" key="3">
    <source>
        <dbReference type="ARBA" id="ARBA00005227"/>
    </source>
</evidence>
<feature type="transmembrane region" description="Helical" evidence="9">
    <location>
        <begin position="452"/>
        <end position="478"/>
    </location>
</feature>
<name>A0ABK0LX69_RAT</name>
<evidence type="ECO:0000256" key="2">
    <source>
        <dbReference type="ARBA" id="ARBA00004555"/>
    </source>
</evidence>
<keyword evidence="4 9" id="KW-0812">Transmembrane</keyword>
<gene>
    <name evidence="10" type="primary">Tm9sf4</name>
</gene>
<evidence type="ECO:0000256" key="8">
    <source>
        <dbReference type="ARBA" id="ARBA00023136"/>
    </source>
</evidence>